<evidence type="ECO:0000256" key="3">
    <source>
        <dbReference type="ARBA" id="ARBA00022884"/>
    </source>
</evidence>
<dbReference type="InterPro" id="IPR015946">
    <property type="entry name" value="KH_dom-like_a/b"/>
</dbReference>
<dbReference type="SUPFAM" id="SSF54814">
    <property type="entry name" value="Prokaryotic type KH domain (KH-domain type II)"/>
    <property type="match status" value="1"/>
</dbReference>
<feature type="domain" description="KH type-2" evidence="6">
    <location>
        <begin position="18"/>
        <end position="65"/>
    </location>
</feature>
<dbReference type="PANTHER" id="PTHR11760">
    <property type="entry name" value="30S/40S RIBOSOMAL PROTEIN S3"/>
    <property type="match status" value="1"/>
</dbReference>
<dbReference type="GO" id="GO:0005840">
    <property type="term" value="C:ribosome"/>
    <property type="evidence" value="ECO:0007669"/>
    <property type="project" value="UniProtKB-KW"/>
</dbReference>
<dbReference type="Gene3D" id="3.30.300.20">
    <property type="match status" value="1"/>
</dbReference>
<evidence type="ECO:0000256" key="2">
    <source>
        <dbReference type="ARBA" id="ARBA00010761"/>
    </source>
</evidence>
<dbReference type="FunFam" id="3.30.300.20:FF:000006">
    <property type="entry name" value="40S ribosomal protein S3"/>
    <property type="match status" value="1"/>
</dbReference>
<accession>A6IX71</accession>
<dbReference type="InterPro" id="IPR009019">
    <property type="entry name" value="KH_sf_prok-type"/>
</dbReference>
<evidence type="ECO:0000259" key="6">
    <source>
        <dbReference type="Pfam" id="PF07650"/>
    </source>
</evidence>
<organism evidence="7 8">
    <name type="scientific">Rattus norvegicus</name>
    <name type="common">Rat</name>
    <dbReference type="NCBI Taxonomy" id="10116"/>
    <lineage>
        <taxon>Eukaryota</taxon>
        <taxon>Metazoa</taxon>
        <taxon>Chordata</taxon>
        <taxon>Craniata</taxon>
        <taxon>Vertebrata</taxon>
        <taxon>Euteleostomi</taxon>
        <taxon>Mammalia</taxon>
        <taxon>Eutheria</taxon>
        <taxon>Euarchontoglires</taxon>
        <taxon>Glires</taxon>
        <taxon>Rodentia</taxon>
        <taxon>Myomorpha</taxon>
        <taxon>Muroidea</taxon>
        <taxon>Muridae</taxon>
        <taxon>Murinae</taxon>
        <taxon>Rattus</taxon>
    </lineage>
</organism>
<proteinExistence type="inferred from homology"/>
<reference evidence="8" key="1">
    <citation type="submission" date="2005-09" db="EMBL/GenBank/DDBJ databases">
        <authorList>
            <person name="Mural R.J."/>
            <person name="Li P.W."/>
            <person name="Adams M.D."/>
            <person name="Amanatides P.G."/>
            <person name="Baden-Tillson H."/>
            <person name="Barnstead M."/>
            <person name="Chin S.H."/>
            <person name="Dew I."/>
            <person name="Evans C.A."/>
            <person name="Ferriera S."/>
            <person name="Flanigan M."/>
            <person name="Fosler C."/>
            <person name="Glodek A."/>
            <person name="Gu Z."/>
            <person name="Holt R.A."/>
            <person name="Jennings D."/>
            <person name="Kraft C.L."/>
            <person name="Lu F."/>
            <person name="Nguyen T."/>
            <person name="Nusskern D.R."/>
            <person name="Pfannkoch C.M."/>
            <person name="Sitter C."/>
            <person name="Sutton G.G."/>
            <person name="Venter J.C."/>
            <person name="Wang Z."/>
            <person name="Woodage T."/>
            <person name="Zheng X.H."/>
            <person name="Zhong F."/>
        </authorList>
    </citation>
    <scope>NUCLEOTIDE SEQUENCE [LARGE SCALE GENOMIC DNA]</scope>
    <source>
        <strain>BN</strain>
        <strain evidence="8">Sprague-Dawley</strain>
    </source>
</reference>
<sequence length="77" mass="8583">MQISKNRKSVAEGIFKAELNEFLTQELAEDGHSGVEVWVTLTRTEINISATRTQDVLGEKGHGIRVDCRSTEEVLLP</sequence>
<evidence type="ECO:0000313" key="8">
    <source>
        <dbReference type="Proteomes" id="UP000234681"/>
    </source>
</evidence>
<dbReference type="Pfam" id="PF07650">
    <property type="entry name" value="KH_2"/>
    <property type="match status" value="1"/>
</dbReference>
<evidence type="ECO:0000256" key="4">
    <source>
        <dbReference type="ARBA" id="ARBA00022980"/>
    </source>
</evidence>
<keyword evidence="4" id="KW-0689">Ribosomal protein</keyword>
<evidence type="ECO:0000256" key="1">
    <source>
        <dbReference type="ARBA" id="ARBA00004637"/>
    </source>
</evidence>
<keyword evidence="5" id="KW-0687">Ribonucleoprotein</keyword>
<dbReference type="InterPro" id="IPR004044">
    <property type="entry name" value="KH_dom_type_2"/>
</dbReference>
<dbReference type="InterPro" id="IPR057258">
    <property type="entry name" value="Ribosomal_uS3"/>
</dbReference>
<dbReference type="GO" id="GO:0005743">
    <property type="term" value="C:mitochondrial inner membrane"/>
    <property type="evidence" value="ECO:0007669"/>
    <property type="project" value="UniProtKB-SubCell"/>
</dbReference>
<evidence type="ECO:0000313" key="7">
    <source>
        <dbReference type="EMBL" id="EDM14502.1"/>
    </source>
</evidence>
<dbReference type="AlphaFoldDB" id="A6IX71"/>
<dbReference type="EMBL" id="CH473971">
    <property type="protein sequence ID" value="EDM14502.1"/>
    <property type="molecule type" value="Genomic_DNA"/>
</dbReference>
<gene>
    <name evidence="7" type="ORF">rCG_46746</name>
</gene>
<dbReference type="GO" id="GO:0003723">
    <property type="term" value="F:RNA binding"/>
    <property type="evidence" value="ECO:0007669"/>
    <property type="project" value="UniProtKB-KW"/>
</dbReference>
<dbReference type="GO" id="GO:1990904">
    <property type="term" value="C:ribonucleoprotein complex"/>
    <property type="evidence" value="ECO:0007669"/>
    <property type="project" value="UniProtKB-KW"/>
</dbReference>
<comment type="subcellular location">
    <subcellularLocation>
        <location evidence="1">Mitochondrion inner membrane</location>
        <topology evidence="1">Peripheral membrane protein</topology>
    </subcellularLocation>
</comment>
<dbReference type="PANTHER" id="PTHR11760:SF32">
    <property type="entry name" value="SMALL RIBOSOMAL SUBUNIT PROTEIN US3"/>
    <property type="match status" value="1"/>
</dbReference>
<name>A6IX71_RAT</name>
<protein>
    <submittedName>
        <fullName evidence="7">RCG46746</fullName>
    </submittedName>
</protein>
<keyword evidence="3" id="KW-0694">RNA-binding</keyword>
<dbReference type="Proteomes" id="UP000234681">
    <property type="component" value="Chromosome 18"/>
</dbReference>
<comment type="similarity">
    <text evidence="2">Belongs to the universal ribosomal protein uS3 family.</text>
</comment>
<evidence type="ECO:0000256" key="5">
    <source>
        <dbReference type="ARBA" id="ARBA00023274"/>
    </source>
</evidence>